<reference evidence="7" key="1">
    <citation type="submission" date="2017-04" db="EMBL/GenBank/DDBJ databases">
        <authorList>
            <person name="Varghese N."/>
            <person name="Submissions S."/>
        </authorList>
    </citation>
    <scope>NUCLEOTIDE SEQUENCE [LARGE SCALE GENOMIC DNA]</scope>
    <source>
        <strain evidence="7">VKM Ac-2121</strain>
    </source>
</reference>
<dbReference type="Pfam" id="PF17957">
    <property type="entry name" value="Big_7"/>
    <property type="match status" value="1"/>
</dbReference>
<dbReference type="InterPro" id="IPR025141">
    <property type="entry name" value="DUF4082"/>
</dbReference>
<dbReference type="InterPro" id="IPR013783">
    <property type="entry name" value="Ig-like_fold"/>
</dbReference>
<accession>A0A1X7NWV6</accession>
<dbReference type="Pfam" id="PF20254">
    <property type="entry name" value="DMFA2_C"/>
    <property type="match status" value="1"/>
</dbReference>
<evidence type="ECO:0000256" key="1">
    <source>
        <dbReference type="ARBA" id="ARBA00022729"/>
    </source>
</evidence>
<dbReference type="STRING" id="1891671.SAMN06295885_2051"/>
<name>A0A1X7NWV6_9MICO</name>
<protein>
    <submittedName>
        <fullName evidence="6">Ig-like domain-containing protein</fullName>
    </submittedName>
</protein>
<dbReference type="EMBL" id="FXBM01000002">
    <property type="protein sequence ID" value="SMH42753.1"/>
    <property type="molecule type" value="Genomic_DNA"/>
</dbReference>
<evidence type="ECO:0000256" key="2">
    <source>
        <dbReference type="SAM" id="SignalP"/>
    </source>
</evidence>
<dbReference type="Gene3D" id="2.60.40.10">
    <property type="entry name" value="Immunoglobulins"/>
    <property type="match status" value="1"/>
</dbReference>
<keyword evidence="7" id="KW-1185">Reference proteome</keyword>
<dbReference type="GO" id="GO:0005975">
    <property type="term" value="P:carbohydrate metabolic process"/>
    <property type="evidence" value="ECO:0007669"/>
    <property type="project" value="UniProtKB-ARBA"/>
</dbReference>
<feature type="domain" description="DUF4082" evidence="4">
    <location>
        <begin position="909"/>
        <end position="1047"/>
    </location>
</feature>
<dbReference type="SUPFAM" id="SSF81296">
    <property type="entry name" value="E set domains"/>
    <property type="match status" value="1"/>
</dbReference>
<evidence type="ECO:0000259" key="5">
    <source>
        <dbReference type="Pfam" id="PF20254"/>
    </source>
</evidence>
<dbReference type="RefSeq" id="WP_085476512.1">
    <property type="nucleotide sequence ID" value="NZ_FXBM01000002.1"/>
</dbReference>
<dbReference type="Pfam" id="PF13313">
    <property type="entry name" value="DUF4082"/>
    <property type="match status" value="3"/>
</dbReference>
<feature type="domain" description="DUF4082" evidence="4">
    <location>
        <begin position="638"/>
        <end position="782"/>
    </location>
</feature>
<feature type="chain" id="PRO_5012846892" evidence="2">
    <location>
        <begin position="35"/>
        <end position="1223"/>
    </location>
</feature>
<feature type="domain" description="DUF4082" evidence="4">
    <location>
        <begin position="1074"/>
        <end position="1215"/>
    </location>
</feature>
<dbReference type="Proteomes" id="UP000193711">
    <property type="component" value="Unassembled WGS sequence"/>
</dbReference>
<evidence type="ECO:0000313" key="6">
    <source>
        <dbReference type="EMBL" id="SMH42753.1"/>
    </source>
</evidence>
<dbReference type="InterPro" id="IPR046540">
    <property type="entry name" value="DMFA2_C"/>
</dbReference>
<dbReference type="InterPro" id="IPR032812">
    <property type="entry name" value="SbsA_Ig"/>
</dbReference>
<feature type="domain" description="N,N-dimethylformamidase beta subunit-like C-terminal" evidence="5">
    <location>
        <begin position="97"/>
        <end position="493"/>
    </location>
</feature>
<feature type="domain" description="SbsA Ig-like" evidence="3">
    <location>
        <begin position="790"/>
        <end position="890"/>
    </location>
</feature>
<evidence type="ECO:0000313" key="7">
    <source>
        <dbReference type="Proteomes" id="UP000193711"/>
    </source>
</evidence>
<evidence type="ECO:0000259" key="3">
    <source>
        <dbReference type="Pfam" id="PF13205"/>
    </source>
</evidence>
<dbReference type="AlphaFoldDB" id="A0A1X7NWV6"/>
<dbReference type="Gene3D" id="2.60.40.3710">
    <property type="match status" value="1"/>
</dbReference>
<sequence>MPSTRARRLRATLLAVTAAVVLAVVGTVVPTANAETPCATGQNAIVCENARPGADPSEWDVSGAGDPSIQGYATDISVNVGRRVDFKIDTDAADYSVDIYRTGWYGGKGARLIASVEPSAALPQNQPQCLSDVTTELYDCGTWAVSAGWDVPSTAVSGVYVALLTRADTGGRSQITFVVRDTASTSAVLFQTSDTSWQAYNTYGGSNFYSGGANGRAYKLSYNRPVTTRGDNAGRDFYFANEYPLVRFLERNGYDVSYFSGIDTDRFGSSLKQHRTFLSVGHDEYWSGAQRANVTAARDAGVHLQFLSGNENYWRTRYEASPTAGGAAYRTVVTYKETWANAKTDPAAESTGTWRDPRFASVVNGGGLPENGLAGTLYMSNYSDLPVTVSAAEGKLRLWRNTSLTGLAAGTSAALAPHTIGYESNEDLDNGARPPGLIRLSTTTGAVPEYLQDFGNTVAPGTTRHNLTLYRAASGALVFSAGSVQWTWGLDQEHDGDGAPADVRMQQAQVNLFADMGVQPTTLMTGLVAATKSTDTTRPTVSITTPSGTTSKANGSIVTVSGTAADASGGRVAGVEVSTDGATWHPASGTTSWTYSYVLHGTGTGTIRVRAVDDSANIGTATSRSVTITGTASVFGAEVPKTIDSGDSSAVTLGLRFTPTADGFIQGVRFYKSSANTGTHTGALWNLDRQQLGSLTFANETASGWQTGTFASPVAVTAGTPYVVSYTTATGRYSAAEWFWASAGYDAAPLRVAGGFGAEPAGLYSTDGGFPADSYRAGNYYVDAVYSTVDSTPLSVASQKPIAGSSSVAPSTSVSGVFSKAVTSTSVKMTLKTASGAIVAGSTAYATGTRTATFTPSAPLAASTTYTATLAGTATGGGTVTAGGSWTFTTQAPDSAVGVCPCRLFDDSTAPGIAQVSEGTPITLGVRFAPTVDGTVTSVRFYKGPGNTGTHVGTLSNADTGAEIGRATFVGESTGGWQEVVFATPVAVTAGTDYVAAYTTTTGNYSATVNGFGSGGTRGPLVTAGDSGAYSYSGGFASSRSTTNYLVDVTFSPAAVSTPTPAPAPAGARLFDGATPATASVDDSSSVEVGMSFTVSAAGSATGIAFYRGSRNTGTHVGSLWDASGTRVAQVTFRGESASGWQSAAFASPVSLTPGARYTVSYLAPAGYYAATPSGLASPVTAGALTTASAPNGVYRYGSGGVMPTSAYNSTNYFVDVYFQAQG</sequence>
<organism evidence="6 7">
    <name type="scientific">Rathayibacter oskolensis</name>
    <dbReference type="NCBI Taxonomy" id="1891671"/>
    <lineage>
        <taxon>Bacteria</taxon>
        <taxon>Bacillati</taxon>
        <taxon>Actinomycetota</taxon>
        <taxon>Actinomycetes</taxon>
        <taxon>Micrococcales</taxon>
        <taxon>Microbacteriaceae</taxon>
        <taxon>Rathayibacter</taxon>
    </lineage>
</organism>
<gene>
    <name evidence="6" type="ORF">SAMN06295885_2051</name>
</gene>
<keyword evidence="1 2" id="KW-0732">Signal</keyword>
<proteinExistence type="predicted"/>
<dbReference type="Pfam" id="PF13205">
    <property type="entry name" value="Big_5"/>
    <property type="match status" value="1"/>
</dbReference>
<evidence type="ECO:0000259" key="4">
    <source>
        <dbReference type="Pfam" id="PF13313"/>
    </source>
</evidence>
<feature type="signal peptide" evidence="2">
    <location>
        <begin position="1"/>
        <end position="34"/>
    </location>
</feature>
<dbReference type="InterPro" id="IPR014756">
    <property type="entry name" value="Ig_E-set"/>
</dbReference>
<dbReference type="OrthoDB" id="505641at2"/>